<dbReference type="Proteomes" id="UP001156666">
    <property type="component" value="Unassembled WGS sequence"/>
</dbReference>
<dbReference type="EMBL" id="BSOH01000021">
    <property type="protein sequence ID" value="GLR18508.1"/>
    <property type="molecule type" value="Genomic_DNA"/>
</dbReference>
<evidence type="ECO:0000313" key="2">
    <source>
        <dbReference type="Proteomes" id="UP001156666"/>
    </source>
</evidence>
<organism evidence="1 2">
    <name type="scientific">Portibacter lacus</name>
    <dbReference type="NCBI Taxonomy" id="1099794"/>
    <lineage>
        <taxon>Bacteria</taxon>
        <taxon>Pseudomonadati</taxon>
        <taxon>Bacteroidota</taxon>
        <taxon>Saprospiria</taxon>
        <taxon>Saprospirales</taxon>
        <taxon>Haliscomenobacteraceae</taxon>
        <taxon>Portibacter</taxon>
    </lineage>
</organism>
<protein>
    <submittedName>
        <fullName evidence="1">Uncharacterized protein</fullName>
    </submittedName>
</protein>
<name>A0AA37WF59_9BACT</name>
<proteinExistence type="predicted"/>
<dbReference type="AlphaFoldDB" id="A0AA37WF59"/>
<accession>A0AA37WF59</accession>
<comment type="caution">
    <text evidence="1">The sequence shown here is derived from an EMBL/GenBank/DDBJ whole genome shotgun (WGS) entry which is preliminary data.</text>
</comment>
<evidence type="ECO:0000313" key="1">
    <source>
        <dbReference type="EMBL" id="GLR18508.1"/>
    </source>
</evidence>
<sequence length="49" mass="5720">MSKLAWKPEYKLMIEEGDKPMANFGKEVEFCAFKLIVDKLAIKITIRMN</sequence>
<gene>
    <name evidence="1" type="ORF">GCM10007940_31240</name>
</gene>
<reference evidence="1" key="1">
    <citation type="journal article" date="2014" name="Int. J. Syst. Evol. Microbiol.">
        <title>Complete genome sequence of Corynebacterium casei LMG S-19264T (=DSM 44701T), isolated from a smear-ripened cheese.</title>
        <authorList>
            <consortium name="US DOE Joint Genome Institute (JGI-PGF)"/>
            <person name="Walter F."/>
            <person name="Albersmeier A."/>
            <person name="Kalinowski J."/>
            <person name="Ruckert C."/>
        </authorList>
    </citation>
    <scope>NUCLEOTIDE SEQUENCE</scope>
    <source>
        <strain evidence="1">NBRC 108769</strain>
    </source>
</reference>
<reference evidence="1" key="2">
    <citation type="submission" date="2023-01" db="EMBL/GenBank/DDBJ databases">
        <title>Draft genome sequence of Portibacter lacus strain NBRC 108769.</title>
        <authorList>
            <person name="Sun Q."/>
            <person name="Mori K."/>
        </authorList>
    </citation>
    <scope>NUCLEOTIDE SEQUENCE</scope>
    <source>
        <strain evidence="1">NBRC 108769</strain>
    </source>
</reference>
<keyword evidence="2" id="KW-1185">Reference proteome</keyword>